<dbReference type="Pfam" id="PF03147">
    <property type="entry name" value="FDX-ACB"/>
    <property type="match status" value="1"/>
</dbReference>
<evidence type="ECO:0000259" key="14">
    <source>
        <dbReference type="PROSITE" id="PS50862"/>
    </source>
</evidence>
<dbReference type="FunFam" id="3.30.70.380:FF:000003">
    <property type="entry name" value="Phenylalanine--tRNA ligase chloroplastic/mitochondrial"/>
    <property type="match status" value="1"/>
</dbReference>
<evidence type="ECO:0000256" key="3">
    <source>
        <dbReference type="ARBA" id="ARBA00012814"/>
    </source>
</evidence>
<dbReference type="InterPro" id="IPR005121">
    <property type="entry name" value="Fdx_antiC-bd"/>
</dbReference>
<dbReference type="EC" id="6.1.1.20" evidence="3"/>
<dbReference type="AlphaFoldDB" id="A0A2V3IHI4"/>
<evidence type="ECO:0000256" key="8">
    <source>
        <dbReference type="ARBA" id="ARBA00022946"/>
    </source>
</evidence>
<evidence type="ECO:0000256" key="5">
    <source>
        <dbReference type="ARBA" id="ARBA00022741"/>
    </source>
</evidence>
<dbReference type="STRING" id="448386.A0A2V3IHI4"/>
<dbReference type="SMART" id="SM00896">
    <property type="entry name" value="FDX-ACB"/>
    <property type="match status" value="1"/>
</dbReference>
<dbReference type="InterPro" id="IPR045864">
    <property type="entry name" value="aa-tRNA-synth_II/BPL/LPL"/>
</dbReference>
<dbReference type="PROSITE" id="PS50862">
    <property type="entry name" value="AA_TRNA_LIGASE_II"/>
    <property type="match status" value="1"/>
</dbReference>
<dbReference type="CDD" id="cd00496">
    <property type="entry name" value="PheRS_alpha_core"/>
    <property type="match status" value="1"/>
</dbReference>
<keyword evidence="10" id="KW-0030">Aminoacyl-tRNA synthetase</keyword>
<keyword evidence="17" id="KW-1185">Reference proteome</keyword>
<protein>
    <recommendedName>
        <fullName evidence="3">phenylalanine--tRNA ligase</fullName>
        <ecNumber evidence="3">6.1.1.20</ecNumber>
    </recommendedName>
    <alternativeName>
        <fullName evidence="11">Phenylalanyl-tRNA synthetase</fullName>
    </alternativeName>
</protein>
<keyword evidence="4 16" id="KW-0436">Ligase</keyword>
<dbReference type="Gene3D" id="3.30.70.380">
    <property type="entry name" value="Ferrodoxin-fold anticodon-binding domain"/>
    <property type="match status" value="1"/>
</dbReference>
<name>A0A2V3IHI4_9FLOR</name>
<evidence type="ECO:0000256" key="7">
    <source>
        <dbReference type="ARBA" id="ARBA00022917"/>
    </source>
</evidence>
<dbReference type="Proteomes" id="UP000247409">
    <property type="component" value="Unassembled WGS sequence"/>
</dbReference>
<evidence type="ECO:0000256" key="4">
    <source>
        <dbReference type="ARBA" id="ARBA00022598"/>
    </source>
</evidence>
<keyword evidence="7" id="KW-0648">Protein biosynthesis</keyword>
<evidence type="ECO:0000256" key="6">
    <source>
        <dbReference type="ARBA" id="ARBA00022840"/>
    </source>
</evidence>
<comment type="function">
    <text evidence="13">Is responsible for the charging of tRNA(Phe) with phenylalanine in mitochondrial translation.</text>
</comment>
<keyword evidence="8" id="KW-0809">Transit peptide</keyword>
<feature type="domain" description="Aminoacyl-transfer RNA synthetases class-II family profile" evidence="14">
    <location>
        <begin position="54"/>
        <end position="285"/>
    </location>
</feature>
<comment type="catalytic activity">
    <reaction evidence="12">
        <text>tRNA(Phe) + L-phenylalanine + ATP = L-phenylalanyl-tRNA(Phe) + AMP + diphosphate + H(+)</text>
        <dbReference type="Rhea" id="RHEA:19413"/>
        <dbReference type="Rhea" id="RHEA-COMP:9668"/>
        <dbReference type="Rhea" id="RHEA-COMP:9699"/>
        <dbReference type="ChEBI" id="CHEBI:15378"/>
        <dbReference type="ChEBI" id="CHEBI:30616"/>
        <dbReference type="ChEBI" id="CHEBI:33019"/>
        <dbReference type="ChEBI" id="CHEBI:58095"/>
        <dbReference type="ChEBI" id="CHEBI:78442"/>
        <dbReference type="ChEBI" id="CHEBI:78531"/>
        <dbReference type="ChEBI" id="CHEBI:456215"/>
        <dbReference type="EC" id="6.1.1.20"/>
    </reaction>
</comment>
<organism evidence="16 17">
    <name type="scientific">Gracilariopsis chorda</name>
    <dbReference type="NCBI Taxonomy" id="448386"/>
    <lineage>
        <taxon>Eukaryota</taxon>
        <taxon>Rhodophyta</taxon>
        <taxon>Florideophyceae</taxon>
        <taxon>Rhodymeniophycidae</taxon>
        <taxon>Gracilariales</taxon>
        <taxon>Gracilariaceae</taxon>
        <taxon>Gracilariopsis</taxon>
    </lineage>
</organism>
<comment type="subcellular location">
    <subcellularLocation>
        <location evidence="1">Mitochondrion matrix</location>
    </subcellularLocation>
</comment>
<dbReference type="Gene3D" id="3.30.930.10">
    <property type="entry name" value="Bira Bifunctional Protein, Domain 2"/>
    <property type="match status" value="1"/>
</dbReference>
<evidence type="ECO:0000256" key="9">
    <source>
        <dbReference type="ARBA" id="ARBA00023128"/>
    </source>
</evidence>
<dbReference type="PANTHER" id="PTHR11538">
    <property type="entry name" value="PHENYLALANYL-TRNA SYNTHETASE"/>
    <property type="match status" value="1"/>
</dbReference>
<evidence type="ECO:0000256" key="1">
    <source>
        <dbReference type="ARBA" id="ARBA00004305"/>
    </source>
</evidence>
<dbReference type="OrthoDB" id="4457at2759"/>
<comment type="caution">
    <text evidence="16">The sequence shown here is derived from an EMBL/GenBank/DDBJ whole genome shotgun (WGS) entry which is preliminary data.</text>
</comment>
<evidence type="ECO:0000256" key="11">
    <source>
        <dbReference type="ARBA" id="ARBA00031194"/>
    </source>
</evidence>
<evidence type="ECO:0000259" key="15">
    <source>
        <dbReference type="PROSITE" id="PS51447"/>
    </source>
</evidence>
<sequence>MRLAGLRHLATLANSSVPAAEVMPARIRGRVPEAIWRRTSARLHKKPLHPLCTLRTEIASYFENRHPGVFNMHSDLSPIVTTKQCFDDLLVPVDHPSRAPTDTYYVDDDVVLRTHMTAHDVAFMQQGKTALLLCGDVYRRDTVDRTHYPVFHQVDSMRLYPPATERALIQRDLQADLTGLAYHLFGSDAKLRWVDGYFPFTSPSFELEVFWEGEWLELLGCGLLHREVLFKANVASDVNGWAFGLGLERLAMVLFQIPDIRLFWSEDERFASQFSSGTLSDRFKPFSSFPSVEKDISFWVNGNFHENDLCEIARSLGGDLVENVSLLDRFQRDGNISLCYRMVFRSMERSLTHDEINNIYYDIRESVATSLPVTLR</sequence>
<dbReference type="SUPFAM" id="SSF55681">
    <property type="entry name" value="Class II aaRS and biotin synthetases"/>
    <property type="match status" value="1"/>
</dbReference>
<dbReference type="Pfam" id="PF01409">
    <property type="entry name" value="tRNA-synt_2d"/>
    <property type="match status" value="1"/>
</dbReference>
<evidence type="ECO:0000256" key="2">
    <source>
        <dbReference type="ARBA" id="ARBA00008226"/>
    </source>
</evidence>
<dbReference type="GO" id="GO:0004826">
    <property type="term" value="F:phenylalanine-tRNA ligase activity"/>
    <property type="evidence" value="ECO:0007669"/>
    <property type="project" value="UniProtKB-EC"/>
</dbReference>
<evidence type="ECO:0000256" key="12">
    <source>
        <dbReference type="ARBA" id="ARBA00049255"/>
    </source>
</evidence>
<dbReference type="PANTHER" id="PTHR11538:SF41">
    <property type="entry name" value="PHENYLALANINE--TRNA LIGASE, MITOCHONDRIAL"/>
    <property type="match status" value="1"/>
</dbReference>
<accession>A0A2V3IHI4</accession>
<dbReference type="PROSITE" id="PS51447">
    <property type="entry name" value="FDX_ACB"/>
    <property type="match status" value="1"/>
</dbReference>
<dbReference type="GO" id="GO:0006432">
    <property type="term" value="P:phenylalanyl-tRNA aminoacylation"/>
    <property type="evidence" value="ECO:0007669"/>
    <property type="project" value="TreeGrafter"/>
</dbReference>
<dbReference type="EMBL" id="NBIV01000209">
    <property type="protein sequence ID" value="PXF41565.1"/>
    <property type="molecule type" value="Genomic_DNA"/>
</dbReference>
<dbReference type="GO" id="GO:0005759">
    <property type="term" value="C:mitochondrial matrix"/>
    <property type="evidence" value="ECO:0007669"/>
    <property type="project" value="UniProtKB-SubCell"/>
</dbReference>
<reference evidence="16 17" key="1">
    <citation type="journal article" date="2018" name="Mol. Biol. Evol.">
        <title>Analysis of the draft genome of the red seaweed Gracilariopsis chorda provides insights into genome size evolution in Rhodophyta.</title>
        <authorList>
            <person name="Lee J."/>
            <person name="Yang E.C."/>
            <person name="Graf L."/>
            <person name="Yang J.H."/>
            <person name="Qiu H."/>
            <person name="Zel Zion U."/>
            <person name="Chan C.X."/>
            <person name="Stephens T.G."/>
            <person name="Weber A.P.M."/>
            <person name="Boo G.H."/>
            <person name="Boo S.M."/>
            <person name="Kim K.M."/>
            <person name="Shin Y."/>
            <person name="Jung M."/>
            <person name="Lee S.J."/>
            <person name="Yim H.S."/>
            <person name="Lee J.H."/>
            <person name="Bhattacharya D."/>
            <person name="Yoon H.S."/>
        </authorList>
    </citation>
    <scope>NUCLEOTIDE SEQUENCE [LARGE SCALE GENOMIC DNA]</scope>
    <source>
        <strain evidence="16 17">SKKU-2015</strain>
        <tissue evidence="16">Whole body</tissue>
    </source>
</reference>
<evidence type="ECO:0000256" key="13">
    <source>
        <dbReference type="ARBA" id="ARBA00057761"/>
    </source>
</evidence>
<dbReference type="InterPro" id="IPR036690">
    <property type="entry name" value="Fdx_antiC-bd_sf"/>
</dbReference>
<proteinExistence type="inferred from homology"/>
<keyword evidence="6" id="KW-0067">ATP-binding</keyword>
<dbReference type="GO" id="GO:0005524">
    <property type="term" value="F:ATP binding"/>
    <property type="evidence" value="ECO:0007669"/>
    <property type="project" value="UniProtKB-KW"/>
</dbReference>
<keyword evidence="5" id="KW-0547">Nucleotide-binding</keyword>
<evidence type="ECO:0000256" key="10">
    <source>
        <dbReference type="ARBA" id="ARBA00023146"/>
    </source>
</evidence>
<dbReference type="InterPro" id="IPR002319">
    <property type="entry name" value="Phenylalanyl-tRNA_Synthase"/>
</dbReference>
<dbReference type="SUPFAM" id="SSF54991">
    <property type="entry name" value="Anticodon-binding domain of PheRS"/>
    <property type="match status" value="1"/>
</dbReference>
<evidence type="ECO:0000313" key="16">
    <source>
        <dbReference type="EMBL" id="PXF41565.1"/>
    </source>
</evidence>
<keyword evidence="9" id="KW-0496">Mitochondrion</keyword>
<comment type="similarity">
    <text evidence="2">Belongs to the class-II aminoacyl-tRNA synthetase family.</text>
</comment>
<dbReference type="GO" id="GO:0000049">
    <property type="term" value="F:tRNA binding"/>
    <property type="evidence" value="ECO:0007669"/>
    <property type="project" value="InterPro"/>
</dbReference>
<gene>
    <name evidence="16" type="ORF">BWQ96_08710</name>
</gene>
<dbReference type="InterPro" id="IPR006195">
    <property type="entry name" value="aa-tRNA-synth_II"/>
</dbReference>
<evidence type="ECO:0000313" key="17">
    <source>
        <dbReference type="Proteomes" id="UP000247409"/>
    </source>
</evidence>
<feature type="domain" description="FDX-ACB" evidence="15">
    <location>
        <begin position="287"/>
        <end position="376"/>
    </location>
</feature>